<comment type="subcellular location">
    <subcellularLocation>
        <location evidence="1">Membrane</location>
        <topology evidence="1">Multi-pass membrane protein</topology>
    </subcellularLocation>
    <subcellularLocation>
        <location evidence="9">Mitochondrion inner membrane</location>
        <topology evidence="9">Multi-pass membrane protein</topology>
    </subcellularLocation>
</comment>
<keyword evidence="3 9" id="KW-0812">Transmembrane</keyword>
<evidence type="ECO:0000313" key="11">
    <source>
        <dbReference type="Proteomes" id="UP001165160"/>
    </source>
</evidence>
<evidence type="ECO:0000256" key="7">
    <source>
        <dbReference type="ARBA" id="ARBA00023065"/>
    </source>
</evidence>
<sequence>MKRLFASAPLQGLRRGNITFFRSLTTTTTPFARVGRSSNQLYSVIHVRSDPVAPPNSNFTSFKADKVVHVGEILRRSPSTNSHIHVRDLLALNIQSKDQQNHTIDYRTTRKESAIILPRASALLINFGHVKAISWKDEAFLFDSFRPDVQLFSQYLDRTLLGASEREGQAPAPMSSMDEPKEVGYGGRGVFEGDEREEDVYVRNDFELTFLEGVLREVCDTWHRRIRLYRPVVDGVLGSVSSEVDAESGMHRLVPLKDSLQLFEMEVSGAIKCLVGLLENDEDMLGLLLTEKHLAEKENKEIDPELHGVVELLLEDYNRQLDQILQEITYLQRRVQTKQELVAISLDSYRNRMIRMNVHIGIATMCLGICTTVAGYFGMNLTHGLEEHETAFMTTVVASGLGGAILYAGCHSYLSGSWMRERARGRAEEVLSVTGVLSHMNSLDYAVKRVIELKEQSNDPEKDNELISRPVFEKLLKSGRAGGKVTKGELDLIYEILDHTGDGVLEHSEFDMLDFELRKNQNRGERE</sequence>
<dbReference type="Proteomes" id="UP001165160">
    <property type="component" value="Unassembled WGS sequence"/>
</dbReference>
<comment type="caution">
    <text evidence="10">The sequence shown here is derived from an EMBL/GenBank/DDBJ whole genome shotgun (WGS) entry which is preliminary data.</text>
</comment>
<dbReference type="CDD" id="cd12823">
    <property type="entry name" value="Mrs2_Mfm1p-like"/>
    <property type="match status" value="1"/>
</dbReference>
<evidence type="ECO:0000256" key="5">
    <source>
        <dbReference type="ARBA" id="ARBA00022946"/>
    </source>
</evidence>
<evidence type="ECO:0000256" key="2">
    <source>
        <dbReference type="ARBA" id="ARBA00022448"/>
    </source>
</evidence>
<evidence type="ECO:0000256" key="8">
    <source>
        <dbReference type="ARBA" id="ARBA00023136"/>
    </source>
</evidence>
<evidence type="ECO:0000256" key="6">
    <source>
        <dbReference type="ARBA" id="ARBA00022989"/>
    </source>
</evidence>
<protein>
    <recommendedName>
        <fullName evidence="9">Magnesium transporter</fullName>
    </recommendedName>
</protein>
<keyword evidence="2 9" id="KW-0813">Transport</keyword>
<accession>A0A9W7EXU0</accession>
<evidence type="ECO:0000256" key="9">
    <source>
        <dbReference type="RuleBase" id="RU366042"/>
    </source>
</evidence>
<gene>
    <name evidence="10" type="ORF">TrVE_jg4903</name>
</gene>
<keyword evidence="4 9" id="KW-0460">Magnesium</keyword>
<dbReference type="InterPro" id="IPR039204">
    <property type="entry name" value="MRS2-like"/>
</dbReference>
<name>A0A9W7EXU0_9STRA</name>
<evidence type="ECO:0000256" key="3">
    <source>
        <dbReference type="ARBA" id="ARBA00022692"/>
    </source>
</evidence>
<evidence type="ECO:0000313" key="10">
    <source>
        <dbReference type="EMBL" id="GMH94412.1"/>
    </source>
</evidence>
<keyword evidence="11" id="KW-1185">Reference proteome</keyword>
<proteinExistence type="inferred from homology"/>
<dbReference type="Pfam" id="PF22099">
    <property type="entry name" value="MRS2-like"/>
    <property type="match status" value="1"/>
</dbReference>
<keyword evidence="9" id="KW-0999">Mitochondrion inner membrane</keyword>
<dbReference type="GO" id="GO:0015095">
    <property type="term" value="F:magnesium ion transmembrane transporter activity"/>
    <property type="evidence" value="ECO:0007669"/>
    <property type="project" value="TreeGrafter"/>
</dbReference>
<evidence type="ECO:0000256" key="4">
    <source>
        <dbReference type="ARBA" id="ARBA00022842"/>
    </source>
</evidence>
<evidence type="ECO:0000256" key="1">
    <source>
        <dbReference type="ARBA" id="ARBA00004141"/>
    </source>
</evidence>
<dbReference type="PANTHER" id="PTHR13890:SF0">
    <property type="entry name" value="MAGNESIUM TRANSPORTER MRS2 HOMOLOG, MITOCHONDRIAL"/>
    <property type="match status" value="1"/>
</dbReference>
<comment type="similarity">
    <text evidence="9">Belongs to the CorA metal ion transporter (MIT) (TC 1.A.35) family.</text>
</comment>
<keyword evidence="9" id="KW-0496">Mitochondrion</keyword>
<keyword evidence="7 9" id="KW-0406">Ion transport</keyword>
<reference evidence="11" key="1">
    <citation type="journal article" date="2023" name="Commun. Biol.">
        <title>Genome analysis of Parmales, the sister group of diatoms, reveals the evolutionary specialization of diatoms from phago-mixotrophs to photoautotrophs.</title>
        <authorList>
            <person name="Ban H."/>
            <person name="Sato S."/>
            <person name="Yoshikawa S."/>
            <person name="Yamada K."/>
            <person name="Nakamura Y."/>
            <person name="Ichinomiya M."/>
            <person name="Sato N."/>
            <person name="Blanc-Mathieu R."/>
            <person name="Endo H."/>
            <person name="Kuwata A."/>
            <person name="Ogata H."/>
        </authorList>
    </citation>
    <scope>NUCLEOTIDE SEQUENCE [LARGE SCALE GENOMIC DNA]</scope>
    <source>
        <strain evidence="11">NIES 3699</strain>
    </source>
</reference>
<feature type="transmembrane region" description="Helical" evidence="9">
    <location>
        <begin position="358"/>
        <end position="379"/>
    </location>
</feature>
<keyword evidence="5" id="KW-0809">Transit peptide</keyword>
<organism evidence="10 11">
    <name type="scientific">Triparma verrucosa</name>
    <dbReference type="NCBI Taxonomy" id="1606542"/>
    <lineage>
        <taxon>Eukaryota</taxon>
        <taxon>Sar</taxon>
        <taxon>Stramenopiles</taxon>
        <taxon>Ochrophyta</taxon>
        <taxon>Bolidophyceae</taxon>
        <taxon>Parmales</taxon>
        <taxon>Triparmaceae</taxon>
        <taxon>Triparma</taxon>
    </lineage>
</organism>
<feature type="transmembrane region" description="Helical" evidence="9">
    <location>
        <begin position="391"/>
        <end position="414"/>
    </location>
</feature>
<keyword evidence="6 9" id="KW-1133">Transmembrane helix</keyword>
<keyword evidence="8 9" id="KW-0472">Membrane</keyword>
<dbReference type="EMBL" id="BRXX01000154">
    <property type="protein sequence ID" value="GMH94412.1"/>
    <property type="molecule type" value="Genomic_DNA"/>
</dbReference>
<dbReference type="PANTHER" id="PTHR13890">
    <property type="entry name" value="RNA SPLICING PROTEIN MRS2, MITOCHONDRIAL"/>
    <property type="match status" value="1"/>
</dbReference>
<dbReference type="GO" id="GO:0005743">
    <property type="term" value="C:mitochondrial inner membrane"/>
    <property type="evidence" value="ECO:0007669"/>
    <property type="project" value="UniProtKB-SubCell"/>
</dbReference>
<dbReference type="Gene3D" id="1.20.58.340">
    <property type="entry name" value="Magnesium transport protein CorA, transmembrane region"/>
    <property type="match status" value="1"/>
</dbReference>
<dbReference type="AlphaFoldDB" id="A0A9W7EXU0"/>